<dbReference type="GO" id="GO:0032259">
    <property type="term" value="P:methylation"/>
    <property type="evidence" value="ECO:0007669"/>
    <property type="project" value="UniProtKB-KW"/>
</dbReference>
<name>A0A7S4E5C2_9STRA</name>
<feature type="domain" description="Methyltransferase type 11" evidence="5">
    <location>
        <begin position="93"/>
        <end position="227"/>
    </location>
</feature>
<dbReference type="Gene3D" id="3.40.50.150">
    <property type="entry name" value="Vaccinia Virus protein VP39"/>
    <property type="match status" value="1"/>
</dbReference>
<dbReference type="PANTHER" id="PTHR12176:SF79">
    <property type="entry name" value="METHYLTRANSFERASE TYPE 11 DOMAIN-CONTAINING PROTEIN"/>
    <property type="match status" value="1"/>
</dbReference>
<dbReference type="EMBL" id="CAKKNE010000004">
    <property type="protein sequence ID" value="CAH0374799.1"/>
    <property type="molecule type" value="Genomic_DNA"/>
</dbReference>
<dbReference type="GO" id="GO:0008757">
    <property type="term" value="F:S-adenosylmethionine-dependent methyltransferase activity"/>
    <property type="evidence" value="ECO:0007669"/>
    <property type="project" value="InterPro"/>
</dbReference>
<dbReference type="InterPro" id="IPR029063">
    <property type="entry name" value="SAM-dependent_MTases_sf"/>
</dbReference>
<dbReference type="OrthoDB" id="411785at2759"/>
<dbReference type="Proteomes" id="UP000789595">
    <property type="component" value="Unassembled WGS sequence"/>
</dbReference>
<evidence type="ECO:0000313" key="8">
    <source>
        <dbReference type="Proteomes" id="UP000789595"/>
    </source>
</evidence>
<dbReference type="SUPFAM" id="SSF53335">
    <property type="entry name" value="S-adenosyl-L-methionine-dependent methyltransferases"/>
    <property type="match status" value="1"/>
</dbReference>
<evidence type="ECO:0000313" key="7">
    <source>
        <dbReference type="EMBL" id="CAH0374799.1"/>
    </source>
</evidence>
<dbReference type="InterPro" id="IPR051419">
    <property type="entry name" value="Lys/N-term_MeTrsfase_sf"/>
</dbReference>
<evidence type="ECO:0000256" key="3">
    <source>
        <dbReference type="ARBA" id="ARBA00022679"/>
    </source>
</evidence>
<organism evidence="6">
    <name type="scientific">Pelagomonas calceolata</name>
    <dbReference type="NCBI Taxonomy" id="35677"/>
    <lineage>
        <taxon>Eukaryota</taxon>
        <taxon>Sar</taxon>
        <taxon>Stramenopiles</taxon>
        <taxon>Ochrophyta</taxon>
        <taxon>Pelagophyceae</taxon>
        <taxon>Pelagomonadales</taxon>
        <taxon>Pelagomonadaceae</taxon>
        <taxon>Pelagomonas</taxon>
    </lineage>
</organism>
<dbReference type="AlphaFoldDB" id="A0A7S4E5C2"/>
<gene>
    <name evidence="6" type="ORF">PCAL00307_LOCUS6615</name>
    <name evidence="7" type="ORF">PECAL_4P21020</name>
</gene>
<dbReference type="InterPro" id="IPR013216">
    <property type="entry name" value="Methyltransf_11"/>
</dbReference>
<feature type="compositionally biased region" description="Basic residues" evidence="4">
    <location>
        <begin position="314"/>
        <end position="331"/>
    </location>
</feature>
<keyword evidence="8" id="KW-1185">Reference proteome</keyword>
<evidence type="ECO:0000256" key="2">
    <source>
        <dbReference type="ARBA" id="ARBA00022603"/>
    </source>
</evidence>
<feature type="region of interest" description="Disordered" evidence="4">
    <location>
        <begin position="306"/>
        <end position="331"/>
    </location>
</feature>
<comment type="similarity">
    <text evidence="1">Belongs to the methyltransferase superfamily.</text>
</comment>
<dbReference type="EMBL" id="HBIW01007846">
    <property type="protein sequence ID" value="CAE0691179.1"/>
    <property type="molecule type" value="Transcribed_RNA"/>
</dbReference>
<reference evidence="7" key="2">
    <citation type="submission" date="2021-11" db="EMBL/GenBank/DDBJ databases">
        <authorList>
            <consortium name="Genoscope - CEA"/>
            <person name="William W."/>
        </authorList>
    </citation>
    <scope>NUCLEOTIDE SEQUENCE</scope>
</reference>
<dbReference type="Pfam" id="PF08241">
    <property type="entry name" value="Methyltransf_11"/>
    <property type="match status" value="1"/>
</dbReference>
<evidence type="ECO:0000259" key="5">
    <source>
        <dbReference type="Pfam" id="PF08241"/>
    </source>
</evidence>
<reference evidence="6" key="1">
    <citation type="submission" date="2021-01" db="EMBL/GenBank/DDBJ databases">
        <authorList>
            <person name="Corre E."/>
            <person name="Pelletier E."/>
            <person name="Niang G."/>
            <person name="Scheremetjew M."/>
            <person name="Finn R."/>
            <person name="Kale V."/>
            <person name="Holt S."/>
            <person name="Cochrane G."/>
            <person name="Meng A."/>
            <person name="Brown T."/>
            <person name="Cohen L."/>
        </authorList>
    </citation>
    <scope>NUCLEOTIDE SEQUENCE</scope>
    <source>
        <strain evidence="6">CCMP1756</strain>
    </source>
</reference>
<keyword evidence="3" id="KW-0808">Transferase</keyword>
<dbReference type="PANTHER" id="PTHR12176">
    <property type="entry name" value="SAM-DEPENDENT METHYLTRANSFERASE SUPERFAMILY PROTEIN"/>
    <property type="match status" value="1"/>
</dbReference>
<accession>A0A7S4E5C2</accession>
<proteinExistence type="inferred from homology"/>
<evidence type="ECO:0000313" key="6">
    <source>
        <dbReference type="EMBL" id="CAE0691179.1"/>
    </source>
</evidence>
<sequence length="331" mass="37909">MAIVKKTGPTAKRFPFNVNYNPELRYNWETGRFENDAAQYDPAPGDQCMYGLDRFWDERYFKNAEPFEWYHDYHALKGLLDNFLNKEDNICLIGCGTSEMAADMAADGYKSIMNLDISRICIDEMQTRYADISGPPVSLKKKKLKKGQRLTADDFPKIILGQDLGGVQWRQGNACDLEATFDNQIFDVVLDKALLDALYCAQKPQKQVRAYLQEMDRILKPSGLFFCVSYGLPETRLEKLENIDPEDEEHLAWFCEVHAIPKNEVNPYKVSQLKEPTDVYYVYTCRKDEKMDNEKCMAIASKKARAKAAEVSKGRKKKGGLKKKKKRGGAT</sequence>
<evidence type="ECO:0000256" key="1">
    <source>
        <dbReference type="ARBA" id="ARBA00008361"/>
    </source>
</evidence>
<keyword evidence="2" id="KW-0489">Methyltransferase</keyword>
<protein>
    <recommendedName>
        <fullName evidence="5">Methyltransferase type 11 domain-containing protein</fullName>
    </recommendedName>
</protein>
<evidence type="ECO:0000256" key="4">
    <source>
        <dbReference type="SAM" id="MobiDB-lite"/>
    </source>
</evidence>